<feature type="domain" description="Bacterial phospholipase C C-terminal" evidence="6">
    <location>
        <begin position="512"/>
        <end position="596"/>
    </location>
</feature>
<dbReference type="InterPro" id="IPR008475">
    <property type="entry name" value="PLipase_C_C"/>
</dbReference>
<evidence type="ECO:0000313" key="7">
    <source>
        <dbReference type="EMBL" id="MBB1116659.1"/>
    </source>
</evidence>
<dbReference type="Proteomes" id="UP000550609">
    <property type="component" value="Unassembled WGS sequence"/>
</dbReference>
<accession>A0A7W3YV97</accession>
<feature type="chain" id="PRO_5030752066" description="phospholipase C" evidence="5">
    <location>
        <begin position="29"/>
        <end position="703"/>
    </location>
</feature>
<gene>
    <name evidence="7" type="ORF">H4O09_06255</name>
</gene>
<dbReference type="NCBIfam" id="TIGR03396">
    <property type="entry name" value="PC_PLC"/>
    <property type="match status" value="1"/>
</dbReference>
<comment type="caution">
    <text evidence="7">The sequence shown here is derived from an EMBL/GenBank/DDBJ whole genome shotgun (WGS) entry which is preliminary data.</text>
</comment>
<protein>
    <recommendedName>
        <fullName evidence="2">phospholipase C</fullName>
        <ecNumber evidence="2">3.1.4.3</ecNumber>
    </recommendedName>
</protein>
<evidence type="ECO:0000259" key="6">
    <source>
        <dbReference type="Pfam" id="PF05506"/>
    </source>
</evidence>
<feature type="region of interest" description="Disordered" evidence="4">
    <location>
        <begin position="350"/>
        <end position="374"/>
    </location>
</feature>
<dbReference type="Pfam" id="PF05506">
    <property type="entry name" value="PLipase_C_C"/>
    <property type="match status" value="2"/>
</dbReference>
<organism evidence="7 8">
    <name type="scientific">Stenotrophomonas koreensis</name>
    <dbReference type="NCBI Taxonomy" id="266128"/>
    <lineage>
        <taxon>Bacteria</taxon>
        <taxon>Pseudomonadati</taxon>
        <taxon>Pseudomonadota</taxon>
        <taxon>Gammaproteobacteria</taxon>
        <taxon>Lysobacterales</taxon>
        <taxon>Lysobacteraceae</taxon>
        <taxon>Stenotrophomonas</taxon>
    </lineage>
</organism>
<dbReference type="GO" id="GO:0016042">
    <property type="term" value="P:lipid catabolic process"/>
    <property type="evidence" value="ECO:0007669"/>
    <property type="project" value="InterPro"/>
</dbReference>
<keyword evidence="3" id="KW-0378">Hydrolase</keyword>
<dbReference type="Gene3D" id="3.40.720.10">
    <property type="entry name" value="Alkaline Phosphatase, subunit A"/>
    <property type="match status" value="1"/>
</dbReference>
<dbReference type="InterPro" id="IPR017850">
    <property type="entry name" value="Alkaline_phosphatase_core_sf"/>
</dbReference>
<dbReference type="EMBL" id="JACIUV010000003">
    <property type="protein sequence ID" value="MBB1116659.1"/>
    <property type="molecule type" value="Genomic_DNA"/>
</dbReference>
<evidence type="ECO:0000256" key="1">
    <source>
        <dbReference type="ARBA" id="ARBA00009717"/>
    </source>
</evidence>
<dbReference type="AlphaFoldDB" id="A0A7W3YV97"/>
<dbReference type="InterPro" id="IPR007312">
    <property type="entry name" value="Phosphoesterase"/>
</dbReference>
<proteinExistence type="inferred from homology"/>
<feature type="region of interest" description="Disordered" evidence="4">
    <location>
        <begin position="680"/>
        <end position="703"/>
    </location>
</feature>
<evidence type="ECO:0000313" key="8">
    <source>
        <dbReference type="Proteomes" id="UP000550609"/>
    </source>
</evidence>
<feature type="domain" description="Bacterial phospholipase C C-terminal" evidence="6">
    <location>
        <begin position="607"/>
        <end position="676"/>
    </location>
</feature>
<feature type="signal peptide" evidence="5">
    <location>
        <begin position="1"/>
        <end position="28"/>
    </location>
</feature>
<dbReference type="PROSITE" id="PS51318">
    <property type="entry name" value="TAT"/>
    <property type="match status" value="1"/>
</dbReference>
<dbReference type="PANTHER" id="PTHR31956:SF36">
    <property type="entry name" value="NON-HEMOLYTIC PHOSPHOLIPASE C"/>
    <property type="match status" value="1"/>
</dbReference>
<evidence type="ECO:0000256" key="4">
    <source>
        <dbReference type="SAM" id="MobiDB-lite"/>
    </source>
</evidence>
<feature type="region of interest" description="Disordered" evidence="4">
    <location>
        <begin position="484"/>
        <end position="503"/>
    </location>
</feature>
<dbReference type="RefSeq" id="WP_182621910.1">
    <property type="nucleotide sequence ID" value="NZ_JACIUV010000003.1"/>
</dbReference>
<evidence type="ECO:0000256" key="3">
    <source>
        <dbReference type="ARBA" id="ARBA00022801"/>
    </source>
</evidence>
<dbReference type="EC" id="3.1.4.3" evidence="2"/>
<keyword evidence="5" id="KW-0732">Signal</keyword>
<evidence type="ECO:0000256" key="2">
    <source>
        <dbReference type="ARBA" id="ARBA00012018"/>
    </source>
</evidence>
<name>A0A7W3YV97_9GAMM</name>
<dbReference type="GO" id="GO:0034480">
    <property type="term" value="F:phosphatidylcholine phospholipase C activity"/>
    <property type="evidence" value="ECO:0007669"/>
    <property type="project" value="UniProtKB-EC"/>
</dbReference>
<evidence type="ECO:0000256" key="5">
    <source>
        <dbReference type="SAM" id="SignalP"/>
    </source>
</evidence>
<dbReference type="InterPro" id="IPR006311">
    <property type="entry name" value="TAT_signal"/>
</dbReference>
<reference evidence="7 8" key="1">
    <citation type="submission" date="2020-08" db="EMBL/GenBank/DDBJ databases">
        <title>Stenotrophomonas sp. W1S232.</title>
        <authorList>
            <person name="Deng Y."/>
        </authorList>
    </citation>
    <scope>NUCLEOTIDE SEQUENCE [LARGE SCALE GENOMIC DNA]</scope>
    <source>
        <strain evidence="7 8">W1S232</strain>
    </source>
</reference>
<feature type="compositionally biased region" description="Pro residues" evidence="4">
    <location>
        <begin position="353"/>
        <end position="364"/>
    </location>
</feature>
<dbReference type="Pfam" id="PF04185">
    <property type="entry name" value="Phosphoesterase"/>
    <property type="match status" value="1"/>
</dbReference>
<sequence>MTDVVRRRLLQASIAAGVGSLLPSIARAAAIAPSVRSRTLEDLQHVVIFMQENRSFDHYFGSLAGVRGFGDRFVAPAPALPGHPQRTVWLQPSEQGDRVLTPFALDTTGQFDHMRVEGTPHSWPDAQYAWDHGRMAQWPRHKKNHAMGYFGRDDLPFQFALADAFTVCDAYHCAFQGGTNPNRLFLWSGHNDPSGRHGGPAIANSHDNFPEYGGHPDSYRWMTYVEQLQQAGVDWRIYQDMADNFTDNPLAGFERFRAAWQGQHGHDEQLRERGVSTHTLDALRADVLANRLPQVSFIIADAAGSEHPGPSSPVQGAAYTARLLDALTANPEVWSKTALLIMFDENDGFFDHMPPPAPPSPDPQRPGGWAGQSVVDTSGEYHRQHSPGNERYERDDLFGRPYGLGPRVPMYVISPWSRGGWVDSQVYDHTSVIRLLEARFGVAANGISAWRRAVCGDLLGAFDFSQADARPFGAQLPDVRRSAARAASLSGRTTPPLPDGLTPPQQDIGVRPARALPYRPQVQLIDAAAPGQVRLQLACDGAAAVLHVYDRLQLEAVPRRYTVTPGQPVQDSWPLHDGQYDLWVLGPNGFHRHFRGTGKTALQARIERDGAQLVLQLDSRSDQALVCQVQPRTYANSARASTLSVRAGQPARLRWPAEPTAGWYDLQLDYPSGSLRLAGRVEDGRPGTSDPALGGPARLRQEA</sequence>
<dbReference type="PANTHER" id="PTHR31956">
    <property type="entry name" value="NON-SPECIFIC PHOSPHOLIPASE C4-RELATED"/>
    <property type="match status" value="1"/>
</dbReference>
<dbReference type="InterPro" id="IPR017767">
    <property type="entry name" value="PC-PLC"/>
</dbReference>
<comment type="similarity">
    <text evidence="1">Belongs to the bacterial phospholipase C family.</text>
</comment>